<accession>A0A099NWC3</accession>
<gene>
    <name evidence="1" type="ORF">JL09_g4597</name>
</gene>
<feature type="non-terminal residue" evidence="1">
    <location>
        <position position="1"/>
    </location>
</feature>
<dbReference type="AlphaFoldDB" id="A0A099NWC3"/>
<dbReference type="EMBL" id="JQFK01000095">
    <property type="protein sequence ID" value="KGK36252.1"/>
    <property type="molecule type" value="Genomic_DNA"/>
</dbReference>
<comment type="caution">
    <text evidence="1">The sequence shown here is derived from an EMBL/GenBank/DDBJ whole genome shotgun (WGS) entry which is preliminary data.</text>
</comment>
<dbReference type="VEuPathDB" id="FungiDB:C5L36_0C10680"/>
<organism evidence="1 2">
    <name type="scientific">Pichia kudriavzevii</name>
    <name type="common">Yeast</name>
    <name type="synonym">Issatchenkia orientalis</name>
    <dbReference type="NCBI Taxonomy" id="4909"/>
    <lineage>
        <taxon>Eukaryota</taxon>
        <taxon>Fungi</taxon>
        <taxon>Dikarya</taxon>
        <taxon>Ascomycota</taxon>
        <taxon>Saccharomycotina</taxon>
        <taxon>Pichiomycetes</taxon>
        <taxon>Pichiales</taxon>
        <taxon>Pichiaceae</taxon>
        <taxon>Pichia</taxon>
    </lineage>
</organism>
<sequence>LSTLINPTLLQVYKDVIVLQLSFLGKILASDEIKNEKVLILKFLEDLKLSNEFEDFPNDFKFILNQIDFPLLYRSKDRPLDSELTSFLKMTIGEANTLLSGSLKEKMSIPMSYMLELSKVFGFYALKFKNVTWFKECFSTFETVFQDVEAQMKSLQGNEKSSWSILDNNLHYTRAIINNS</sequence>
<reference evidence="2" key="1">
    <citation type="journal article" date="2014" name="Microb. Cell Fact.">
        <title>Exploiting Issatchenkia orientalis SD108 for succinic acid production.</title>
        <authorList>
            <person name="Xiao H."/>
            <person name="Shao Z."/>
            <person name="Jiang Y."/>
            <person name="Dole S."/>
            <person name="Zhao H."/>
        </authorList>
    </citation>
    <scope>NUCLEOTIDE SEQUENCE [LARGE SCALE GENOMIC DNA]</scope>
    <source>
        <strain evidence="2">SD108</strain>
    </source>
</reference>
<evidence type="ECO:0000313" key="1">
    <source>
        <dbReference type="EMBL" id="KGK36252.1"/>
    </source>
</evidence>
<evidence type="ECO:0000313" key="2">
    <source>
        <dbReference type="Proteomes" id="UP000029867"/>
    </source>
</evidence>
<dbReference type="HOGENOM" id="CLU_1496423_0_0_1"/>
<protein>
    <submittedName>
        <fullName evidence="1">Uncharacterized protein</fullName>
    </submittedName>
</protein>
<proteinExistence type="predicted"/>
<name>A0A099NWC3_PICKU</name>
<dbReference type="Proteomes" id="UP000029867">
    <property type="component" value="Unassembled WGS sequence"/>
</dbReference>